<evidence type="ECO:0008006" key="3">
    <source>
        <dbReference type="Google" id="ProtNLM"/>
    </source>
</evidence>
<keyword evidence="2" id="KW-1185">Reference proteome</keyword>
<dbReference type="RefSeq" id="WP_082627976.1">
    <property type="nucleotide sequence ID" value="NZ_CP013189.1"/>
</dbReference>
<dbReference type="EMBL" id="CP013189">
    <property type="protein sequence ID" value="ALO45745.1"/>
    <property type="molecule type" value="Genomic_DNA"/>
</dbReference>
<dbReference type="OrthoDB" id="5703610at2"/>
<gene>
    <name evidence="1" type="ORF">PS2015_1082</name>
</gene>
<dbReference type="AlphaFoldDB" id="A0A0S2KBQ7"/>
<dbReference type="InterPro" id="IPR021559">
    <property type="entry name" value="DUF3019"/>
</dbReference>
<reference evidence="1 2" key="1">
    <citation type="submission" date="2015-11" db="EMBL/GenBank/DDBJ databases">
        <authorList>
            <person name="Zhang Y."/>
            <person name="Guo Z."/>
        </authorList>
    </citation>
    <scope>NUCLEOTIDE SEQUENCE [LARGE SCALE GENOMIC DNA]</scope>
    <source>
        <strain evidence="1 2">KCTC 32221</strain>
    </source>
</reference>
<proteinExistence type="predicted"/>
<dbReference type="Pfam" id="PF11456">
    <property type="entry name" value="DUF3019"/>
    <property type="match status" value="1"/>
</dbReference>
<dbReference type="STRING" id="1249552.PS2015_1082"/>
<organism evidence="1 2">
    <name type="scientific">Pseudohongiella spirulinae</name>
    <dbReference type="NCBI Taxonomy" id="1249552"/>
    <lineage>
        <taxon>Bacteria</taxon>
        <taxon>Pseudomonadati</taxon>
        <taxon>Pseudomonadota</taxon>
        <taxon>Gammaproteobacteria</taxon>
        <taxon>Pseudomonadales</taxon>
        <taxon>Pseudohongiellaceae</taxon>
        <taxon>Pseudohongiella</taxon>
    </lineage>
</organism>
<name>A0A0S2KBQ7_9GAMM</name>
<accession>A0A0S2KBQ7</accession>
<protein>
    <recommendedName>
        <fullName evidence="3">DUF3019 domain-containing protein</fullName>
    </recommendedName>
</protein>
<dbReference type="Proteomes" id="UP000065641">
    <property type="component" value="Chromosome"/>
</dbReference>
<dbReference type="KEGG" id="pspi:PS2015_1082"/>
<sequence>MLTEFTARRVVSDTATRTVGCFASAQSVAMYLCAMLLALALCDVQADEGVTLSAQPRLCVIAPGEELCQLQLQLSWTAEHDRNVCLRLAEQTGVLQCWQARRQGDHTVELTRENNISVLLQDAETGQILSQIDIPVIKRDLRDTRRRRRHAWSIFS</sequence>
<evidence type="ECO:0000313" key="2">
    <source>
        <dbReference type="Proteomes" id="UP000065641"/>
    </source>
</evidence>
<evidence type="ECO:0000313" key="1">
    <source>
        <dbReference type="EMBL" id="ALO45745.1"/>
    </source>
</evidence>